<sequence length="311" mass="35749">MTSLVDALAQEILDNIVDFAALCTPPTHSSNSLTALIGKSRHFQHRCRTHLYKDIQLAERGVQQYNNSHLRRTLDLLQAIPSISAYVKQLTIRYHLKDIDLEDLQDAWPDAQWVRRLVKRGQIVLRTLIDMFRNVEVIELIHQSTKFAQHRRLEHLLWDDMDKNLAKSLERIAERSGHSLKNLKIIGMQKVPLRFLVGLHALQNLTLGAGTTFYVTGSETNVVPWKLKALFAPCGTEVLSPHISIPSSAYSQLTHLRLLFIKPEHHRKGWNLIDAAAATLAALVIEYQPYHNFQQENSKWYIDMVFLLHSF</sequence>
<protein>
    <submittedName>
        <fullName evidence="1">Uncharacterized protein</fullName>
    </submittedName>
</protein>
<proteinExistence type="predicted"/>
<accession>A0A4Q2DF21</accession>
<keyword evidence="2" id="KW-1185">Reference proteome</keyword>
<dbReference type="EMBL" id="SDEE01000335">
    <property type="protein sequence ID" value="RXW17506.1"/>
    <property type="molecule type" value="Genomic_DNA"/>
</dbReference>
<evidence type="ECO:0000313" key="2">
    <source>
        <dbReference type="Proteomes" id="UP000290288"/>
    </source>
</evidence>
<comment type="caution">
    <text evidence="1">The sequence shown here is derived from an EMBL/GenBank/DDBJ whole genome shotgun (WGS) entry which is preliminary data.</text>
</comment>
<organism evidence="1 2">
    <name type="scientific">Candolleomyces aberdarensis</name>
    <dbReference type="NCBI Taxonomy" id="2316362"/>
    <lineage>
        <taxon>Eukaryota</taxon>
        <taxon>Fungi</taxon>
        <taxon>Dikarya</taxon>
        <taxon>Basidiomycota</taxon>
        <taxon>Agaricomycotina</taxon>
        <taxon>Agaricomycetes</taxon>
        <taxon>Agaricomycetidae</taxon>
        <taxon>Agaricales</taxon>
        <taxon>Agaricineae</taxon>
        <taxon>Psathyrellaceae</taxon>
        <taxon>Candolleomyces</taxon>
    </lineage>
</organism>
<gene>
    <name evidence="1" type="ORF">EST38_g8343</name>
</gene>
<dbReference type="AlphaFoldDB" id="A0A4Q2DF21"/>
<dbReference type="Proteomes" id="UP000290288">
    <property type="component" value="Unassembled WGS sequence"/>
</dbReference>
<name>A0A4Q2DF21_9AGAR</name>
<evidence type="ECO:0000313" key="1">
    <source>
        <dbReference type="EMBL" id="RXW17506.1"/>
    </source>
</evidence>
<reference evidence="1 2" key="1">
    <citation type="submission" date="2019-01" db="EMBL/GenBank/DDBJ databases">
        <title>Draft genome sequence of Psathyrella aberdarensis IHI B618.</title>
        <authorList>
            <person name="Buettner E."/>
            <person name="Kellner H."/>
        </authorList>
    </citation>
    <scope>NUCLEOTIDE SEQUENCE [LARGE SCALE GENOMIC DNA]</scope>
    <source>
        <strain evidence="1 2">IHI B618</strain>
    </source>
</reference>